<reference evidence="1" key="2">
    <citation type="submission" date="2019-01" db="UniProtKB">
        <authorList>
            <consortium name="EnsemblPlants"/>
        </authorList>
    </citation>
    <scope>IDENTIFICATION</scope>
    <source>
        <strain evidence="1">cv. Heinz 1706</strain>
    </source>
</reference>
<dbReference type="InParanoid" id="A0A3Q7ELB7"/>
<dbReference type="Proteomes" id="UP000004994">
    <property type="component" value="Chromosome 1"/>
</dbReference>
<accession>A0A3Q7ELB7</accession>
<dbReference type="Gramene" id="Solyc01g091585.1.1">
    <property type="protein sequence ID" value="Solyc01g091585.1.1"/>
    <property type="gene ID" value="Solyc01g091585.1"/>
</dbReference>
<name>A0A3Q7ELB7_SOLLC</name>
<reference evidence="1" key="1">
    <citation type="journal article" date="2012" name="Nature">
        <title>The tomato genome sequence provides insights into fleshy fruit evolution.</title>
        <authorList>
            <consortium name="Tomato Genome Consortium"/>
        </authorList>
    </citation>
    <scope>NUCLEOTIDE SEQUENCE [LARGE SCALE GENOMIC DNA]</scope>
    <source>
        <strain evidence="1">cv. Heinz 1706</strain>
    </source>
</reference>
<keyword evidence="2" id="KW-1185">Reference proteome</keyword>
<sequence>MAYDCVVFQSVFSLSFYGDFARMDAVDLETAASEFRERFISGRKLVPVELHAAEETIRQESGFLR</sequence>
<dbReference type="EnsemblPlants" id="Solyc01g091585.1.1">
    <property type="protein sequence ID" value="Solyc01g091585.1.1"/>
    <property type="gene ID" value="Solyc01g091585.1"/>
</dbReference>
<organism evidence="1">
    <name type="scientific">Solanum lycopersicum</name>
    <name type="common">Tomato</name>
    <name type="synonym">Lycopersicon esculentum</name>
    <dbReference type="NCBI Taxonomy" id="4081"/>
    <lineage>
        <taxon>Eukaryota</taxon>
        <taxon>Viridiplantae</taxon>
        <taxon>Streptophyta</taxon>
        <taxon>Embryophyta</taxon>
        <taxon>Tracheophyta</taxon>
        <taxon>Spermatophyta</taxon>
        <taxon>Magnoliopsida</taxon>
        <taxon>eudicotyledons</taxon>
        <taxon>Gunneridae</taxon>
        <taxon>Pentapetalae</taxon>
        <taxon>asterids</taxon>
        <taxon>lamiids</taxon>
        <taxon>Solanales</taxon>
        <taxon>Solanaceae</taxon>
        <taxon>Solanoideae</taxon>
        <taxon>Solaneae</taxon>
        <taxon>Solanum</taxon>
        <taxon>Solanum subgen. Lycopersicon</taxon>
    </lineage>
</organism>
<protein>
    <submittedName>
        <fullName evidence="1">Uncharacterized protein</fullName>
    </submittedName>
</protein>
<evidence type="ECO:0000313" key="1">
    <source>
        <dbReference type="EnsemblPlants" id="Solyc01g091585.1.1"/>
    </source>
</evidence>
<evidence type="ECO:0000313" key="2">
    <source>
        <dbReference type="Proteomes" id="UP000004994"/>
    </source>
</evidence>
<proteinExistence type="predicted"/>
<dbReference type="AlphaFoldDB" id="A0A3Q7ELB7"/>